<dbReference type="InterPro" id="IPR001870">
    <property type="entry name" value="B30.2/SPRY"/>
</dbReference>
<keyword evidence="11" id="KW-1185">Reference proteome</keyword>
<keyword evidence="1" id="KW-0399">Innate immunity</keyword>
<evidence type="ECO:0000313" key="10">
    <source>
        <dbReference type="EMBL" id="NWI78708.1"/>
    </source>
</evidence>
<dbReference type="SMART" id="SM00184">
    <property type="entry name" value="RING"/>
    <property type="match status" value="1"/>
</dbReference>
<keyword evidence="5" id="KW-0391">Immunity</keyword>
<dbReference type="InterPro" id="IPR003877">
    <property type="entry name" value="SPRY_dom"/>
</dbReference>
<keyword evidence="2" id="KW-0479">Metal-binding</keyword>
<dbReference type="AlphaFoldDB" id="A0A851EEU3"/>
<dbReference type="Pfam" id="PF15227">
    <property type="entry name" value="zf-C3HC4_4"/>
    <property type="match status" value="1"/>
</dbReference>
<evidence type="ECO:0000256" key="5">
    <source>
        <dbReference type="ARBA" id="ARBA00022859"/>
    </source>
</evidence>
<organism evidence="10 11">
    <name type="scientific">Dryoscopus gambensis</name>
    <dbReference type="NCBI Taxonomy" id="85069"/>
    <lineage>
        <taxon>Eukaryota</taxon>
        <taxon>Metazoa</taxon>
        <taxon>Chordata</taxon>
        <taxon>Craniata</taxon>
        <taxon>Vertebrata</taxon>
        <taxon>Euteleostomi</taxon>
        <taxon>Archelosauria</taxon>
        <taxon>Archosauria</taxon>
        <taxon>Dinosauria</taxon>
        <taxon>Saurischia</taxon>
        <taxon>Theropoda</taxon>
        <taxon>Coelurosauria</taxon>
        <taxon>Aves</taxon>
        <taxon>Neognathae</taxon>
        <taxon>Neoaves</taxon>
        <taxon>Telluraves</taxon>
        <taxon>Australaves</taxon>
        <taxon>Passeriformes</taxon>
        <taxon>Corvoidea</taxon>
        <taxon>Malaconotidae</taxon>
        <taxon>Dryoscopus</taxon>
    </lineage>
</organism>
<dbReference type="Gene3D" id="3.30.40.10">
    <property type="entry name" value="Zinc/RING finger domain, C3HC4 (zinc finger)"/>
    <property type="match status" value="1"/>
</dbReference>
<dbReference type="PRINTS" id="PR01407">
    <property type="entry name" value="BUTYPHLNCDUF"/>
</dbReference>
<dbReference type="SUPFAM" id="SSF57845">
    <property type="entry name" value="B-box zinc-binding domain"/>
    <property type="match status" value="1"/>
</dbReference>
<evidence type="ECO:0000256" key="4">
    <source>
        <dbReference type="ARBA" id="ARBA00022833"/>
    </source>
</evidence>
<dbReference type="GO" id="GO:0008270">
    <property type="term" value="F:zinc ion binding"/>
    <property type="evidence" value="ECO:0007669"/>
    <property type="project" value="UniProtKB-KW"/>
</dbReference>
<evidence type="ECO:0000259" key="9">
    <source>
        <dbReference type="PROSITE" id="PS50188"/>
    </source>
</evidence>
<proteinExistence type="predicted"/>
<dbReference type="PROSITE" id="PS50089">
    <property type="entry name" value="ZF_RING_2"/>
    <property type="match status" value="1"/>
</dbReference>
<reference evidence="10" key="1">
    <citation type="submission" date="2019-10" db="EMBL/GenBank/DDBJ databases">
        <title>Bird 10,000 Genomes (B10K) Project - Family phase.</title>
        <authorList>
            <person name="Zhang G."/>
        </authorList>
    </citation>
    <scope>NUCLEOTIDE SEQUENCE</scope>
    <source>
        <strain evidence="10">B10K-DU-002-56</strain>
        <tissue evidence="10">Muscle</tissue>
    </source>
</reference>
<feature type="domain" description="B box-type" evidence="8">
    <location>
        <begin position="96"/>
        <end position="143"/>
    </location>
</feature>
<dbReference type="InterPro" id="IPR006574">
    <property type="entry name" value="PRY"/>
</dbReference>
<evidence type="ECO:0000259" key="8">
    <source>
        <dbReference type="PROSITE" id="PS50119"/>
    </source>
</evidence>
<keyword evidence="3 6" id="KW-0863">Zinc-finger</keyword>
<name>A0A851EEU3_9CORV</name>
<dbReference type="InterPro" id="IPR013083">
    <property type="entry name" value="Znf_RING/FYVE/PHD"/>
</dbReference>
<dbReference type="InterPro" id="IPR058030">
    <property type="entry name" value="TRIM8/14/16/25/29/45/65_CC"/>
</dbReference>
<accession>A0A851EEU3</accession>
<dbReference type="SUPFAM" id="SSF57850">
    <property type="entry name" value="RING/U-box"/>
    <property type="match status" value="1"/>
</dbReference>
<feature type="domain" description="B30.2/SPRY" evidence="9">
    <location>
        <begin position="323"/>
        <end position="513"/>
    </location>
</feature>
<dbReference type="PANTHER" id="PTHR25465:SF14">
    <property type="entry name" value="E3 UBIQUITIN-PROTEIN LIGASE TRIM65"/>
    <property type="match status" value="1"/>
</dbReference>
<feature type="non-terminal residue" evidence="10">
    <location>
        <position position="1"/>
    </location>
</feature>
<dbReference type="Pfam" id="PF00622">
    <property type="entry name" value="SPRY"/>
    <property type="match status" value="1"/>
</dbReference>
<dbReference type="SMART" id="SM00589">
    <property type="entry name" value="PRY"/>
    <property type="match status" value="1"/>
</dbReference>
<dbReference type="InterPro" id="IPR043136">
    <property type="entry name" value="B30.2/SPRY_sf"/>
</dbReference>
<evidence type="ECO:0000256" key="6">
    <source>
        <dbReference type="PROSITE-ProRule" id="PRU00024"/>
    </source>
</evidence>
<dbReference type="PROSITE" id="PS50188">
    <property type="entry name" value="B302_SPRY"/>
    <property type="match status" value="1"/>
</dbReference>
<dbReference type="InterPro" id="IPR051051">
    <property type="entry name" value="E3_ubiq-ligase_TRIM/RNF"/>
</dbReference>
<feature type="non-terminal residue" evidence="10">
    <location>
        <position position="513"/>
    </location>
</feature>
<evidence type="ECO:0000256" key="3">
    <source>
        <dbReference type="ARBA" id="ARBA00022771"/>
    </source>
</evidence>
<dbReference type="GO" id="GO:0045087">
    <property type="term" value="P:innate immune response"/>
    <property type="evidence" value="ECO:0007669"/>
    <property type="project" value="UniProtKB-KW"/>
</dbReference>
<feature type="domain" description="RING-type" evidence="7">
    <location>
        <begin position="10"/>
        <end position="58"/>
    </location>
</feature>
<dbReference type="Proteomes" id="UP000604080">
    <property type="component" value="Unassembled WGS sequence"/>
</dbReference>
<dbReference type="Gene3D" id="2.60.120.920">
    <property type="match status" value="1"/>
</dbReference>
<dbReference type="InterPro" id="IPR000315">
    <property type="entry name" value="Znf_B-box"/>
</dbReference>
<evidence type="ECO:0000256" key="1">
    <source>
        <dbReference type="ARBA" id="ARBA00022588"/>
    </source>
</evidence>
<dbReference type="EMBL" id="WEIT01022892">
    <property type="protein sequence ID" value="NWI78708.1"/>
    <property type="molecule type" value="Genomic_DNA"/>
</dbReference>
<keyword evidence="4" id="KW-0862">Zinc</keyword>
<dbReference type="SMART" id="SM00449">
    <property type="entry name" value="SPRY"/>
    <property type="match status" value="1"/>
</dbReference>
<dbReference type="PROSITE" id="PS50119">
    <property type="entry name" value="ZF_BBOX"/>
    <property type="match status" value="1"/>
</dbReference>
<dbReference type="InterPro" id="IPR001841">
    <property type="entry name" value="Znf_RING"/>
</dbReference>
<dbReference type="Gene3D" id="3.30.160.60">
    <property type="entry name" value="Classic Zinc Finger"/>
    <property type="match status" value="1"/>
</dbReference>
<dbReference type="CDD" id="cd19835">
    <property type="entry name" value="Bbox2_TRIM65_C-IV"/>
    <property type="match status" value="1"/>
</dbReference>
<dbReference type="PANTHER" id="PTHR25465">
    <property type="entry name" value="B-BOX DOMAIN CONTAINING"/>
    <property type="match status" value="1"/>
</dbReference>
<dbReference type="SUPFAM" id="SSF49899">
    <property type="entry name" value="Concanavalin A-like lectins/glucanases"/>
    <property type="match status" value="1"/>
</dbReference>
<evidence type="ECO:0000313" key="11">
    <source>
        <dbReference type="Proteomes" id="UP000604080"/>
    </source>
</evidence>
<protein>
    <submittedName>
        <fullName evidence="10">TRI65 protein</fullName>
    </submittedName>
</protein>
<dbReference type="InterPro" id="IPR017907">
    <property type="entry name" value="Znf_RING_CS"/>
</dbReference>
<dbReference type="GO" id="GO:0005737">
    <property type="term" value="C:cytoplasm"/>
    <property type="evidence" value="ECO:0007669"/>
    <property type="project" value="UniProtKB-ARBA"/>
</dbReference>
<comment type="caution">
    <text evidence="10">The sequence shown here is derived from an EMBL/GenBank/DDBJ whole genome shotgun (WGS) entry which is preliminary data.</text>
</comment>
<sequence>SQKLEEKLVCSICLELFRVPVTLPCGHNFCKRCISGHWDKQKQAPAETDASYTCPECRRGFKRFPELEKNVTLYSVVELARDGDARGSATGRCEAAPAELCPQHGRPLELYCEDERRCICCVCTVRDCQRHRRVLFEEERAKKQTLLKGSLEKAQEESERIELAMKELEVQTQSIKDSSEELKAGIQSKFTHLRKALEDFQCQTVARIEQEQVAALGCVEKNWNLLKDHLDVLGQHRERAQSLLACPDHRTFLQEFLLLPPLESPEALVPVEFDVAAVIKPISEILSDISRLLLEDLPGSVAPKAPEPAGQGPVHPQELVVKVVAPLPKCQLRAELLKDHRNLTFDAETANKYLELSKCARKATHSPGAVPGWEKGLRFEPWQVLCTQSYGPGHHYWEVKISTHSVILGVTYRGLPREQQRGHRFNIGLDGGSWGLQVREDCYLAWHKGRAQKIQEQLYKNLGVSLDYGKGLLSFYGLGERTQLIHSFHGVFTEPLYPVFWLCEGRVVTLCQR</sequence>
<gene>
    <name evidence="10" type="primary">Trim65</name>
    <name evidence="10" type="ORF">DRYGAM_R13442</name>
</gene>
<dbReference type="InterPro" id="IPR013320">
    <property type="entry name" value="ConA-like_dom_sf"/>
</dbReference>
<dbReference type="InterPro" id="IPR003879">
    <property type="entry name" value="Butyrophylin_SPRY"/>
</dbReference>
<dbReference type="SMART" id="SM00336">
    <property type="entry name" value="BBOX"/>
    <property type="match status" value="1"/>
</dbReference>
<evidence type="ECO:0000256" key="2">
    <source>
        <dbReference type="ARBA" id="ARBA00022723"/>
    </source>
</evidence>
<dbReference type="Pfam" id="PF25600">
    <property type="entry name" value="TRIM_CC"/>
    <property type="match status" value="1"/>
</dbReference>
<evidence type="ECO:0000259" key="7">
    <source>
        <dbReference type="PROSITE" id="PS50089"/>
    </source>
</evidence>
<dbReference type="PROSITE" id="PS00518">
    <property type="entry name" value="ZF_RING_1"/>
    <property type="match status" value="1"/>
</dbReference>